<comment type="cofactor">
    <cofactor evidence="1">
        <name>FAD</name>
        <dbReference type="ChEBI" id="CHEBI:57692"/>
    </cofactor>
</comment>
<accession>A0A543AWB6</accession>
<dbReference type="InterPro" id="IPR036188">
    <property type="entry name" value="FAD/NAD-bd_sf"/>
</dbReference>
<dbReference type="Gene3D" id="3.50.50.60">
    <property type="entry name" value="FAD/NAD(P)-binding domain"/>
    <property type="match status" value="1"/>
</dbReference>
<comment type="caution">
    <text evidence="8">The sequence shown here is derived from an EMBL/GenBank/DDBJ whole genome shotgun (WGS) entry which is preliminary data.</text>
</comment>
<feature type="domain" description="2,6-dihydroxypyridine 3-monooxygenase substrate binding" evidence="7">
    <location>
        <begin position="173"/>
        <end position="234"/>
    </location>
</feature>
<dbReference type="PANTHER" id="PTHR13789:SF309">
    <property type="entry name" value="PUTATIVE (AFU_ORTHOLOGUE AFUA_6G14510)-RELATED"/>
    <property type="match status" value="1"/>
</dbReference>
<dbReference type="Pfam" id="PF22607">
    <property type="entry name" value="FAD_binding-like"/>
    <property type="match status" value="1"/>
</dbReference>
<dbReference type="SUPFAM" id="SSF51905">
    <property type="entry name" value="FAD/NAD(P)-binding domain"/>
    <property type="match status" value="1"/>
</dbReference>
<name>A0A543AWB6_9ACTN</name>
<keyword evidence="5" id="KW-0503">Monooxygenase</keyword>
<dbReference type="GO" id="GO:0004497">
    <property type="term" value="F:monooxygenase activity"/>
    <property type="evidence" value="ECO:0007669"/>
    <property type="project" value="UniProtKB-KW"/>
</dbReference>
<evidence type="ECO:0000259" key="6">
    <source>
        <dbReference type="Pfam" id="PF01134"/>
    </source>
</evidence>
<evidence type="ECO:0000256" key="1">
    <source>
        <dbReference type="ARBA" id="ARBA00001974"/>
    </source>
</evidence>
<protein>
    <submittedName>
        <fullName evidence="8">2-polyprenyl-6-methoxyphenol hydroxylase-like FAD-dependent oxidoreductase</fullName>
    </submittedName>
</protein>
<dbReference type="SUPFAM" id="SSF54373">
    <property type="entry name" value="FAD-linked reductases, C-terminal domain"/>
    <property type="match status" value="1"/>
</dbReference>
<feature type="domain" description="MnmG N-terminal" evidence="6">
    <location>
        <begin position="9"/>
        <end position="45"/>
    </location>
</feature>
<dbReference type="PRINTS" id="PR00420">
    <property type="entry name" value="RNGMNOXGNASE"/>
</dbReference>
<sequence>MGTPAPQGKVAVIGGSIAGCAAAIAAHKAGFEVALFERSRNDLAERGFGICLPEPLLRECVEAGYLDAAMPVWDIFDRHWFTRETDGTQRHLWTSPARMVAFNWGLLWKSLRSQVPDSVYRLGRQVTDVREEASGGAVVVVDGQEERFDLVVGADGYKSIVRGHVVPDATPSYAGYVTWRGVIDAADLPNLESVLSQLESSAATAGFDGGHVMFYPIPGPDGRRRINWLVYTRPPESVDVGLSMSYASDSVKAQLTPAFQRLIEEKVPEEWGRIVLRTPDSVRAFQPIFDLELERCASAPFVLAGDASTVTRPHTASGGTKALQDALCLERVLRESGSVAEAVTAYNDQRNDAGNDIVKLGRRLGSSQVLETPDWYHMNAERMSDWVAATLAGQSVYIYAQQSKS</sequence>
<evidence type="ECO:0000256" key="3">
    <source>
        <dbReference type="ARBA" id="ARBA00022827"/>
    </source>
</evidence>
<evidence type="ECO:0000259" key="7">
    <source>
        <dbReference type="Pfam" id="PF22607"/>
    </source>
</evidence>
<proteinExistence type="predicted"/>
<dbReference type="EMBL" id="VFOW01000001">
    <property type="protein sequence ID" value="TQL76844.1"/>
    <property type="molecule type" value="Genomic_DNA"/>
</dbReference>
<evidence type="ECO:0000256" key="5">
    <source>
        <dbReference type="ARBA" id="ARBA00023033"/>
    </source>
</evidence>
<dbReference type="InParanoid" id="A0A543AWB6"/>
<dbReference type="InterPro" id="IPR040131">
    <property type="entry name" value="MnmG_N"/>
</dbReference>
<keyword evidence="4" id="KW-0560">Oxidoreductase</keyword>
<evidence type="ECO:0000313" key="8">
    <source>
        <dbReference type="EMBL" id="TQL76844.1"/>
    </source>
</evidence>
<keyword evidence="2" id="KW-0285">Flavoprotein</keyword>
<gene>
    <name evidence="8" type="ORF">FB566_2386</name>
</gene>
<dbReference type="Pfam" id="PF01134">
    <property type="entry name" value="GIDA"/>
    <property type="match status" value="1"/>
</dbReference>
<keyword evidence="3" id="KW-0274">FAD</keyword>
<evidence type="ECO:0000313" key="9">
    <source>
        <dbReference type="Proteomes" id="UP000317043"/>
    </source>
</evidence>
<dbReference type="OrthoDB" id="9782160at2"/>
<dbReference type="PANTHER" id="PTHR13789">
    <property type="entry name" value="MONOOXYGENASE"/>
    <property type="match status" value="1"/>
</dbReference>
<evidence type="ECO:0000256" key="2">
    <source>
        <dbReference type="ARBA" id="ARBA00022630"/>
    </source>
</evidence>
<dbReference type="AlphaFoldDB" id="A0A543AWB6"/>
<dbReference type="InterPro" id="IPR050493">
    <property type="entry name" value="FAD-dep_Monooxygenase_BioMet"/>
</dbReference>
<dbReference type="InterPro" id="IPR054707">
    <property type="entry name" value="DhpH_subs-bd"/>
</dbReference>
<reference evidence="8 9" key="1">
    <citation type="submission" date="2019-06" db="EMBL/GenBank/DDBJ databases">
        <title>Sequencing the genomes of 1000 actinobacteria strains.</title>
        <authorList>
            <person name="Klenk H.-P."/>
        </authorList>
    </citation>
    <scope>NUCLEOTIDE SEQUENCE [LARGE SCALE GENOMIC DNA]</scope>
    <source>
        <strain evidence="8 9">DSM 45928</strain>
    </source>
</reference>
<organism evidence="8 9">
    <name type="scientific">Stackebrandtia endophytica</name>
    <dbReference type="NCBI Taxonomy" id="1496996"/>
    <lineage>
        <taxon>Bacteria</taxon>
        <taxon>Bacillati</taxon>
        <taxon>Actinomycetota</taxon>
        <taxon>Actinomycetes</taxon>
        <taxon>Glycomycetales</taxon>
        <taxon>Glycomycetaceae</taxon>
        <taxon>Stackebrandtia</taxon>
    </lineage>
</organism>
<keyword evidence="9" id="KW-1185">Reference proteome</keyword>
<evidence type="ECO:0000256" key="4">
    <source>
        <dbReference type="ARBA" id="ARBA00023002"/>
    </source>
</evidence>
<dbReference type="Proteomes" id="UP000317043">
    <property type="component" value="Unassembled WGS sequence"/>
</dbReference>
<dbReference type="RefSeq" id="WP_142038867.1">
    <property type="nucleotide sequence ID" value="NZ_JBHTGS010000001.1"/>
</dbReference>